<comment type="caution">
    <text evidence="2">The sequence shown here is derived from an EMBL/GenBank/DDBJ whole genome shotgun (WGS) entry which is preliminary data.</text>
</comment>
<organism evidence="2 3">
    <name type="scientific">Streblomastix strix</name>
    <dbReference type="NCBI Taxonomy" id="222440"/>
    <lineage>
        <taxon>Eukaryota</taxon>
        <taxon>Metamonada</taxon>
        <taxon>Preaxostyla</taxon>
        <taxon>Oxymonadida</taxon>
        <taxon>Streblomastigidae</taxon>
        <taxon>Streblomastix</taxon>
    </lineage>
</organism>
<dbReference type="Proteomes" id="UP000324800">
    <property type="component" value="Unassembled WGS sequence"/>
</dbReference>
<sequence length="116" mass="13154">PNIVNDNQPVIKGRQPSDKLDPDVTARLLELSQPITFEKATGIYTPLRPPAPCSAASASFASVMHLDHLQRLLLVLQLLDLQLRSFLERGEAIMEVLETFWDQMLDQLKHHKLLDM</sequence>
<evidence type="ECO:0000313" key="2">
    <source>
        <dbReference type="EMBL" id="KAA6373139.1"/>
    </source>
</evidence>
<feature type="non-terminal residue" evidence="2">
    <location>
        <position position="1"/>
    </location>
</feature>
<protein>
    <submittedName>
        <fullName evidence="2">Uncharacterized protein</fullName>
    </submittedName>
</protein>
<proteinExistence type="predicted"/>
<dbReference type="EMBL" id="SNRW01012998">
    <property type="protein sequence ID" value="KAA6373139.1"/>
    <property type="molecule type" value="Genomic_DNA"/>
</dbReference>
<accession>A0A5J4URX1</accession>
<reference evidence="2 3" key="1">
    <citation type="submission" date="2019-03" db="EMBL/GenBank/DDBJ databases">
        <title>Single cell metagenomics reveals metabolic interactions within the superorganism composed of flagellate Streblomastix strix and complex community of Bacteroidetes bacteria on its surface.</title>
        <authorList>
            <person name="Treitli S.C."/>
            <person name="Kolisko M."/>
            <person name="Husnik F."/>
            <person name="Keeling P."/>
            <person name="Hampl V."/>
        </authorList>
    </citation>
    <scope>NUCLEOTIDE SEQUENCE [LARGE SCALE GENOMIC DNA]</scope>
    <source>
        <strain evidence="2">ST1C</strain>
    </source>
</reference>
<evidence type="ECO:0000256" key="1">
    <source>
        <dbReference type="SAM" id="MobiDB-lite"/>
    </source>
</evidence>
<feature type="region of interest" description="Disordered" evidence="1">
    <location>
        <begin position="1"/>
        <end position="22"/>
    </location>
</feature>
<name>A0A5J4URX1_9EUKA</name>
<dbReference type="AlphaFoldDB" id="A0A5J4URX1"/>
<gene>
    <name evidence="2" type="ORF">EZS28_031335</name>
</gene>
<evidence type="ECO:0000313" key="3">
    <source>
        <dbReference type="Proteomes" id="UP000324800"/>
    </source>
</evidence>